<name>A0AAE0BXH2_9CHLO</name>
<dbReference type="Proteomes" id="UP001190700">
    <property type="component" value="Unassembled WGS sequence"/>
</dbReference>
<dbReference type="Gene3D" id="1.25.40.10">
    <property type="entry name" value="Tetratricopeptide repeat domain"/>
    <property type="match status" value="1"/>
</dbReference>
<sequence>MGTCKCHLKLRKPEDAAAACSKVLELDGENMEALKNRAEAHILAERFEQAKQDAHKAHEKDQNDRSVMEMLQRIDRLIKMASRKDYYKVLGVDKLTATARDIKKAYKKLAVQWHPDKNQDNLEEADKMFKEIAEAHDVLGDEEKRGKYDRGEDLNEQPQGHPDPHTMFFQNGGFPGGGGQRFFFRQG</sequence>
<evidence type="ECO:0000259" key="4">
    <source>
        <dbReference type="PROSITE" id="PS50076"/>
    </source>
</evidence>
<evidence type="ECO:0000313" key="6">
    <source>
        <dbReference type="Proteomes" id="UP001190700"/>
    </source>
</evidence>
<dbReference type="InterPro" id="IPR018253">
    <property type="entry name" value="DnaJ_domain_CS"/>
</dbReference>
<dbReference type="Gene3D" id="1.10.287.110">
    <property type="entry name" value="DnaJ domain"/>
    <property type="match status" value="1"/>
</dbReference>
<dbReference type="PANTHER" id="PTHR45188:SF2">
    <property type="entry name" value="DNAJ HOMOLOG SUBFAMILY C MEMBER 7"/>
    <property type="match status" value="1"/>
</dbReference>
<dbReference type="EMBL" id="LGRX02031681">
    <property type="protein sequence ID" value="KAK3244592.1"/>
    <property type="molecule type" value="Genomic_DNA"/>
</dbReference>
<keyword evidence="2" id="KW-0802">TPR repeat</keyword>
<dbReference type="InterPro" id="IPR011990">
    <property type="entry name" value="TPR-like_helical_dom_sf"/>
</dbReference>
<dbReference type="PROSITE" id="PS00636">
    <property type="entry name" value="DNAJ_1"/>
    <property type="match status" value="1"/>
</dbReference>
<dbReference type="PRINTS" id="PR00625">
    <property type="entry name" value="JDOMAIN"/>
</dbReference>
<feature type="compositionally biased region" description="Basic and acidic residues" evidence="3">
    <location>
        <begin position="140"/>
        <end position="153"/>
    </location>
</feature>
<feature type="domain" description="J" evidence="4">
    <location>
        <begin position="85"/>
        <end position="152"/>
    </location>
</feature>
<dbReference type="SUPFAM" id="SSF46565">
    <property type="entry name" value="Chaperone J-domain"/>
    <property type="match status" value="1"/>
</dbReference>
<dbReference type="SUPFAM" id="SSF48452">
    <property type="entry name" value="TPR-like"/>
    <property type="match status" value="1"/>
</dbReference>
<dbReference type="InterPro" id="IPR036869">
    <property type="entry name" value="J_dom_sf"/>
</dbReference>
<dbReference type="SMART" id="SM00028">
    <property type="entry name" value="TPR"/>
    <property type="match status" value="2"/>
</dbReference>
<evidence type="ECO:0000256" key="2">
    <source>
        <dbReference type="ARBA" id="ARBA00022803"/>
    </source>
</evidence>
<dbReference type="InterPro" id="IPR001623">
    <property type="entry name" value="DnaJ_domain"/>
</dbReference>
<protein>
    <recommendedName>
        <fullName evidence="4">J domain-containing protein</fullName>
    </recommendedName>
</protein>
<dbReference type="Pfam" id="PF00226">
    <property type="entry name" value="DnaJ"/>
    <property type="match status" value="1"/>
</dbReference>
<keyword evidence="6" id="KW-1185">Reference proteome</keyword>
<accession>A0AAE0BXH2</accession>
<dbReference type="CDD" id="cd06257">
    <property type="entry name" value="DnaJ"/>
    <property type="match status" value="1"/>
</dbReference>
<reference evidence="5 6" key="1">
    <citation type="journal article" date="2015" name="Genome Biol. Evol.">
        <title>Comparative Genomics of a Bacterivorous Green Alga Reveals Evolutionary Causalities and Consequences of Phago-Mixotrophic Mode of Nutrition.</title>
        <authorList>
            <person name="Burns J.A."/>
            <person name="Paasch A."/>
            <person name="Narechania A."/>
            <person name="Kim E."/>
        </authorList>
    </citation>
    <scope>NUCLEOTIDE SEQUENCE [LARGE SCALE GENOMIC DNA]</scope>
    <source>
        <strain evidence="5 6">PLY_AMNH</strain>
    </source>
</reference>
<dbReference type="PROSITE" id="PS50076">
    <property type="entry name" value="DNAJ_2"/>
    <property type="match status" value="1"/>
</dbReference>
<evidence type="ECO:0000256" key="3">
    <source>
        <dbReference type="SAM" id="MobiDB-lite"/>
    </source>
</evidence>
<feature type="region of interest" description="Disordered" evidence="3">
    <location>
        <begin position="140"/>
        <end position="165"/>
    </location>
</feature>
<dbReference type="InterPro" id="IPR019734">
    <property type="entry name" value="TPR_rpt"/>
</dbReference>
<comment type="caution">
    <text evidence="5">The sequence shown here is derived from an EMBL/GenBank/DDBJ whole genome shotgun (WGS) entry which is preliminary data.</text>
</comment>
<organism evidence="5 6">
    <name type="scientific">Cymbomonas tetramitiformis</name>
    <dbReference type="NCBI Taxonomy" id="36881"/>
    <lineage>
        <taxon>Eukaryota</taxon>
        <taxon>Viridiplantae</taxon>
        <taxon>Chlorophyta</taxon>
        <taxon>Pyramimonadophyceae</taxon>
        <taxon>Pyramimonadales</taxon>
        <taxon>Pyramimonadaceae</taxon>
        <taxon>Cymbomonas</taxon>
    </lineage>
</organism>
<proteinExistence type="predicted"/>
<dbReference type="SMART" id="SM00271">
    <property type="entry name" value="DnaJ"/>
    <property type="match status" value="1"/>
</dbReference>
<dbReference type="AlphaFoldDB" id="A0AAE0BXH2"/>
<dbReference type="PANTHER" id="PTHR45188">
    <property type="entry name" value="DNAJ PROTEIN P58IPK HOMOLOG"/>
    <property type="match status" value="1"/>
</dbReference>
<evidence type="ECO:0000313" key="5">
    <source>
        <dbReference type="EMBL" id="KAK3244592.1"/>
    </source>
</evidence>
<keyword evidence="1" id="KW-0677">Repeat</keyword>
<evidence type="ECO:0000256" key="1">
    <source>
        <dbReference type="ARBA" id="ARBA00022737"/>
    </source>
</evidence>
<gene>
    <name evidence="5" type="ORF">CYMTET_45799</name>
</gene>